<feature type="non-terminal residue" evidence="1">
    <location>
        <position position="1"/>
    </location>
</feature>
<dbReference type="Gene3D" id="2.60.40.10">
    <property type="entry name" value="Immunoglobulins"/>
    <property type="match status" value="1"/>
</dbReference>
<accession>X1VZU6</accession>
<dbReference type="AlphaFoldDB" id="X1VZU6"/>
<organism evidence="1">
    <name type="scientific">marine sediment metagenome</name>
    <dbReference type="NCBI Taxonomy" id="412755"/>
    <lineage>
        <taxon>unclassified sequences</taxon>
        <taxon>metagenomes</taxon>
        <taxon>ecological metagenomes</taxon>
    </lineage>
</organism>
<protein>
    <recommendedName>
        <fullName evidence="2">CARDB domain-containing protein</fullName>
    </recommendedName>
</protein>
<dbReference type="InterPro" id="IPR013783">
    <property type="entry name" value="Ig-like_fold"/>
</dbReference>
<proteinExistence type="predicted"/>
<name>X1VZU6_9ZZZZ</name>
<gene>
    <name evidence="1" type="ORF">S12H4_56756</name>
</gene>
<reference evidence="1" key="1">
    <citation type="journal article" date="2014" name="Front. Microbiol.">
        <title>High frequency of phylogenetically diverse reductive dehalogenase-homologous genes in deep subseafloor sedimentary metagenomes.</title>
        <authorList>
            <person name="Kawai M."/>
            <person name="Futagami T."/>
            <person name="Toyoda A."/>
            <person name="Takaki Y."/>
            <person name="Nishi S."/>
            <person name="Hori S."/>
            <person name="Arai W."/>
            <person name="Tsubouchi T."/>
            <person name="Morono Y."/>
            <person name="Uchiyama I."/>
            <person name="Ito T."/>
            <person name="Fujiyama A."/>
            <person name="Inagaki F."/>
            <person name="Takami H."/>
        </authorList>
    </citation>
    <scope>NUCLEOTIDE SEQUENCE</scope>
    <source>
        <strain evidence="1">Expedition CK06-06</strain>
    </source>
</reference>
<sequence length="175" mass="19106">VKVTSTLPYHASYKGDIKALPDLYDGYVIGSIDQIILSGASVTVNVSFTMPDCNTTVFLWLLRWSFDEWVYDSSGSKVVSLEVVPPPPRPPACSISIDAPASAEEGDTVGVTATITNNSEDAQRYKIQMYAGADLIAEWDDTIPGDSADDYAESFTMPASDITILVWVELRWEGE</sequence>
<evidence type="ECO:0000313" key="1">
    <source>
        <dbReference type="EMBL" id="GAJ19070.1"/>
    </source>
</evidence>
<dbReference type="EMBL" id="BARW01036592">
    <property type="protein sequence ID" value="GAJ19070.1"/>
    <property type="molecule type" value="Genomic_DNA"/>
</dbReference>
<evidence type="ECO:0008006" key="2">
    <source>
        <dbReference type="Google" id="ProtNLM"/>
    </source>
</evidence>
<comment type="caution">
    <text evidence="1">The sequence shown here is derived from an EMBL/GenBank/DDBJ whole genome shotgun (WGS) entry which is preliminary data.</text>
</comment>